<comment type="similarity">
    <text evidence="1">Belongs to the enoyl-CoA hydratase/isomerase family.</text>
</comment>
<comment type="caution">
    <text evidence="2">The sequence shown here is derived from an EMBL/GenBank/DDBJ whole genome shotgun (WGS) entry which is preliminary data.</text>
</comment>
<organism evidence="2 3">
    <name type="scientific">Novosphingobium album</name>
    <name type="common">ex Liu et al. 2023</name>
    <dbReference type="NCBI Taxonomy" id="3031130"/>
    <lineage>
        <taxon>Bacteria</taxon>
        <taxon>Pseudomonadati</taxon>
        <taxon>Pseudomonadota</taxon>
        <taxon>Alphaproteobacteria</taxon>
        <taxon>Sphingomonadales</taxon>
        <taxon>Sphingomonadaceae</taxon>
        <taxon>Novosphingobium</taxon>
    </lineage>
</organism>
<dbReference type="InterPro" id="IPR029045">
    <property type="entry name" value="ClpP/crotonase-like_dom_sf"/>
</dbReference>
<sequence length="318" mass="32905">MDTRALTIAARRLWVGESPFTGPLAFVDLDACGEEPFAIALPPCPVIGFGVAAGWLAGQLDAVIAPPVTPAAIAAQVMARPLAAASVVQLLRLLPGLDGEQGLVAESMAYAMLQASGEHSAWQAARPSGMAPAAAGTVRVERRDDRLTITLDRPDAGNAIDRAMRDALHEALALAAADPDLTRISLRAAGKAFSLGADLAEFGTTADPATAHAIRARTLPARMALRCADRLDAHVRGACIGAGLELAAFAARLTAAPGAWFQLPELAMGILPGAGGCVSLTRRVGRQRAALLILSGKRLSARQALDWGLIDAIVDEAP</sequence>
<dbReference type="EMBL" id="JARESE010000062">
    <property type="protein sequence ID" value="MDE8653468.1"/>
    <property type="molecule type" value="Genomic_DNA"/>
</dbReference>
<dbReference type="SUPFAM" id="SSF52096">
    <property type="entry name" value="ClpP/crotonase"/>
    <property type="match status" value="1"/>
</dbReference>
<gene>
    <name evidence="2" type="ORF">PYV00_17355</name>
</gene>
<reference evidence="2 3" key="1">
    <citation type="submission" date="2023-03" db="EMBL/GenBank/DDBJ databases">
        <title>NovoSphingobium album sp. nov. isolated from polycyclic aromatic hydrocarbons- and heavy-metal polluted soil.</title>
        <authorList>
            <person name="Liu Z."/>
            <person name="Wang K."/>
        </authorList>
    </citation>
    <scope>NUCLEOTIDE SEQUENCE [LARGE SCALE GENOMIC DNA]</scope>
    <source>
        <strain evidence="2 3">H3SJ31-1</strain>
    </source>
</reference>
<keyword evidence="3" id="KW-1185">Reference proteome</keyword>
<name>A0ABT5WUD9_9SPHN</name>
<dbReference type="Pfam" id="PF00378">
    <property type="entry name" value="ECH_1"/>
    <property type="match status" value="1"/>
</dbReference>
<proteinExistence type="inferred from homology"/>
<dbReference type="PANTHER" id="PTHR43802">
    <property type="entry name" value="ENOYL-COA HYDRATASE"/>
    <property type="match status" value="1"/>
</dbReference>
<protein>
    <submittedName>
        <fullName evidence="2">Enoyl-CoA hydratase/isomerase family protein</fullName>
    </submittedName>
</protein>
<dbReference type="InterPro" id="IPR001753">
    <property type="entry name" value="Enoyl-CoA_hydra/iso"/>
</dbReference>
<dbReference type="CDD" id="cd06558">
    <property type="entry name" value="crotonase-like"/>
    <property type="match status" value="1"/>
</dbReference>
<dbReference type="Gene3D" id="3.90.226.10">
    <property type="entry name" value="2-enoyl-CoA Hydratase, Chain A, domain 1"/>
    <property type="match status" value="1"/>
</dbReference>
<dbReference type="Proteomes" id="UP001216253">
    <property type="component" value="Unassembled WGS sequence"/>
</dbReference>
<dbReference type="RefSeq" id="WP_275229546.1">
    <property type="nucleotide sequence ID" value="NZ_JARESE010000062.1"/>
</dbReference>
<evidence type="ECO:0000313" key="2">
    <source>
        <dbReference type="EMBL" id="MDE8653468.1"/>
    </source>
</evidence>
<accession>A0ABT5WUD9</accession>
<evidence type="ECO:0000313" key="3">
    <source>
        <dbReference type="Proteomes" id="UP001216253"/>
    </source>
</evidence>
<dbReference type="PANTHER" id="PTHR43802:SF1">
    <property type="entry name" value="IP11341P-RELATED"/>
    <property type="match status" value="1"/>
</dbReference>
<evidence type="ECO:0000256" key="1">
    <source>
        <dbReference type="ARBA" id="ARBA00005254"/>
    </source>
</evidence>